<keyword evidence="6 13" id="KW-0732">Signal</keyword>
<dbReference type="FunFam" id="3.80.10.10:FF:000095">
    <property type="entry name" value="LRR receptor-like serine/threonine-protein kinase GSO1"/>
    <property type="match status" value="1"/>
</dbReference>
<proteinExistence type="inferred from homology"/>
<keyword evidence="5 12" id="KW-0812">Transmembrane</keyword>
<keyword evidence="9 12" id="KW-0472">Membrane</keyword>
<evidence type="ECO:0000256" key="6">
    <source>
        <dbReference type="ARBA" id="ARBA00022729"/>
    </source>
</evidence>
<dbReference type="PANTHER" id="PTHR48063">
    <property type="entry name" value="LRR RECEPTOR-LIKE KINASE"/>
    <property type="match status" value="1"/>
</dbReference>
<dbReference type="SMART" id="SM00369">
    <property type="entry name" value="LRR_TYP"/>
    <property type="match status" value="15"/>
</dbReference>
<evidence type="ECO:0000256" key="5">
    <source>
        <dbReference type="ARBA" id="ARBA00022692"/>
    </source>
</evidence>
<keyword evidence="8 12" id="KW-1133">Transmembrane helix</keyword>
<dbReference type="EMBL" id="KK198753">
    <property type="protein sequence ID" value="KCW88228.1"/>
    <property type="molecule type" value="Genomic_DNA"/>
</dbReference>
<dbReference type="FunFam" id="3.80.10.10:FF:000111">
    <property type="entry name" value="LRR receptor-like serine/threonine-protein kinase ERECTA"/>
    <property type="match status" value="1"/>
</dbReference>
<evidence type="ECO:0000259" key="15">
    <source>
        <dbReference type="Pfam" id="PF23598"/>
    </source>
</evidence>
<comment type="subcellular location">
    <subcellularLocation>
        <location evidence="1">Cell membrane</location>
        <topology evidence="1">Single-pass type I membrane protein</topology>
    </subcellularLocation>
</comment>
<evidence type="ECO:0000256" key="1">
    <source>
        <dbReference type="ARBA" id="ARBA00004251"/>
    </source>
</evidence>
<evidence type="ECO:0000256" key="9">
    <source>
        <dbReference type="ARBA" id="ARBA00023136"/>
    </source>
</evidence>
<dbReference type="eggNOG" id="KOG0619">
    <property type="taxonomic scope" value="Eukaryota"/>
</dbReference>
<dbReference type="InterPro" id="IPR003591">
    <property type="entry name" value="Leu-rich_rpt_typical-subtyp"/>
</dbReference>
<dbReference type="InterPro" id="IPR055414">
    <property type="entry name" value="LRR_R13L4/SHOC2-like"/>
</dbReference>
<feature type="domain" description="Leucine-rich repeat-containing N-terminal plant-type" evidence="14">
    <location>
        <begin position="38"/>
        <end position="75"/>
    </location>
</feature>
<organism evidence="16">
    <name type="scientific">Eucalyptus grandis</name>
    <name type="common">Flooded gum</name>
    <dbReference type="NCBI Taxonomy" id="71139"/>
    <lineage>
        <taxon>Eukaryota</taxon>
        <taxon>Viridiplantae</taxon>
        <taxon>Streptophyta</taxon>
        <taxon>Embryophyta</taxon>
        <taxon>Tracheophyta</taxon>
        <taxon>Spermatophyta</taxon>
        <taxon>Magnoliopsida</taxon>
        <taxon>eudicotyledons</taxon>
        <taxon>Gunneridae</taxon>
        <taxon>Pentapetalae</taxon>
        <taxon>rosids</taxon>
        <taxon>malvids</taxon>
        <taxon>Myrtales</taxon>
        <taxon>Myrtaceae</taxon>
        <taxon>Myrtoideae</taxon>
        <taxon>Eucalypteae</taxon>
        <taxon>Eucalyptus</taxon>
    </lineage>
</organism>
<dbReference type="InterPro" id="IPR001611">
    <property type="entry name" value="Leu-rich_rpt"/>
</dbReference>
<evidence type="ECO:0000256" key="13">
    <source>
        <dbReference type="SAM" id="SignalP"/>
    </source>
</evidence>
<dbReference type="FunFam" id="3.80.10.10:FF:001678">
    <property type="entry name" value="Calmodulin-binding receptor kinase CaMRLK"/>
    <property type="match status" value="1"/>
</dbReference>
<evidence type="ECO:0000256" key="8">
    <source>
        <dbReference type="ARBA" id="ARBA00022989"/>
    </source>
</evidence>
<sequence length="1096" mass="123565">MGEHDSVRVLVLVSLLLILDHACVCLCRNRSSSSICFEDERDALLQLKQSLSSTSHILSSWNNKDCCQWTGVKCDRATGHVVMLKITPEYKFSFRLFGQISFTASELNSSLLNLRYLSYLELSWIYFEKANILSDISSMKQLRYLNLSNSFGFATFASEWGNLTQLEVLDLNSYYYMGDVDDIQWVSHLQALKYLDMSGLNITKYGDPMRVISILPSLSHLRLSYCGLYDFHLPTHLDLQYLDLSNNFFRGRIPSTIFQNMTSLRHLDLSLNSFGGPISSTIFQNMTSLQHLDLSWNRFRGSIPSTMCQNMTSLRHLGLSSCFIKGPIPRAIFQNMTSLWHLDLSANFFEGPIPSAIFQKMTSLQHLDLSSNCFNSSVPRWFDNLRSLVNLNLEDNLLQSIEGGLFSFLRNKPFLKSLSLTTNKLLDELFSVKGNSSGLIGKNLERMDISDNFLRGALPDWLVHLKNLTWLDLSANQLHGTIPPSYGWLCLDRLFLSYNQLTGNIPEALGGLQGLQSLDLSNNLLNGSIPHSLGQLQNLDSLDLSRNSLRGIVSEIHFANLSKLEHLDISNNYLAFEVDSNWIPPFNLSYIGMMSCDFKKEFPQWIKTQVNVEEIVLSNSSIIGALPDWLGLMSINYLHLSYNQINGFLPKFPSYLQMLDLSHNLIAEPIPQDIGLAVPHMTSLKLNDNLLSGPIPTSLCKMELLYKLHLARNELVGKIPDCWKVHPMSFLDLSSNKLSGVIPSSLGNLTRLGSIYLSNNSLQGEIPVTMNYCRNLLVLDLGENKISGSVPHWFGPSFQFLQILRLRENMFNGSIPSQLCSLPALRMLDLAVNNLTRTIPNCLGYMIGMKLPKNVDQGNALSPTYEAEPSVNDSMPAGLGRNFWKRLHVEQVMKGIDLDYTTLALRLMVNLDLSSNKLIGRIPEELTLLSKLRGLNLSHNFLFGGIPTMIGQMKWLESLDLSNNHLSGTIPQSFSAFKSLSKLNLSHNNFTGPIPKGNQIQTLDDPSIYADNPLLCGDPLQKKCPGAEAPRVSKEDPEEEVIMLGFATGFWGVIGVLVYKKNWRRVYFNYVDRKTDMVYVIIVVKAAELRRRLRRA</sequence>
<keyword evidence="3" id="KW-1003">Cell membrane</keyword>
<dbReference type="SUPFAM" id="SSF52047">
    <property type="entry name" value="RNI-like"/>
    <property type="match status" value="1"/>
</dbReference>
<dbReference type="FunFam" id="3.80.10.10:FF:000383">
    <property type="entry name" value="Leucine-rich repeat receptor protein kinase EMS1"/>
    <property type="match status" value="1"/>
</dbReference>
<dbReference type="SUPFAM" id="SSF52058">
    <property type="entry name" value="L domain-like"/>
    <property type="match status" value="2"/>
</dbReference>
<feature type="domain" description="Disease resistance R13L4/SHOC-2-like LRR" evidence="15">
    <location>
        <begin position="457"/>
        <end position="608"/>
    </location>
</feature>
<feature type="signal peptide" evidence="13">
    <location>
        <begin position="1"/>
        <end position="25"/>
    </location>
</feature>
<keyword evidence="11" id="KW-0325">Glycoprotein</keyword>
<dbReference type="Pfam" id="PF23598">
    <property type="entry name" value="LRR_14"/>
    <property type="match status" value="1"/>
</dbReference>
<evidence type="ECO:0000256" key="2">
    <source>
        <dbReference type="ARBA" id="ARBA00009592"/>
    </source>
</evidence>
<dbReference type="PRINTS" id="PR00019">
    <property type="entry name" value="LEURICHRPT"/>
</dbReference>
<protein>
    <recommendedName>
        <fullName evidence="17">Leucine-rich repeat-containing N-terminal plant-type domain-containing protein</fullName>
    </recommendedName>
</protein>
<evidence type="ECO:0008006" key="17">
    <source>
        <dbReference type="Google" id="ProtNLM"/>
    </source>
</evidence>
<dbReference type="GO" id="GO:0005886">
    <property type="term" value="C:plasma membrane"/>
    <property type="evidence" value="ECO:0007669"/>
    <property type="project" value="UniProtKB-SubCell"/>
</dbReference>
<comment type="similarity">
    <text evidence="2">Belongs to the RLP family.</text>
</comment>
<dbReference type="AlphaFoldDB" id="A0A059DBU5"/>
<dbReference type="PANTHER" id="PTHR48063:SF112">
    <property type="entry name" value="RECEPTOR LIKE PROTEIN 30-LIKE"/>
    <property type="match status" value="1"/>
</dbReference>
<accession>A0A059DBU5</accession>
<evidence type="ECO:0000259" key="14">
    <source>
        <dbReference type="Pfam" id="PF08263"/>
    </source>
</evidence>
<evidence type="ECO:0000256" key="4">
    <source>
        <dbReference type="ARBA" id="ARBA00022614"/>
    </source>
</evidence>
<gene>
    <name evidence="16" type="ORF">EUGRSUZ_A00621</name>
</gene>
<dbReference type="Gene3D" id="3.80.10.10">
    <property type="entry name" value="Ribonuclease Inhibitor"/>
    <property type="match status" value="3"/>
</dbReference>
<keyword evidence="10" id="KW-0675">Receptor</keyword>
<dbReference type="InterPro" id="IPR013210">
    <property type="entry name" value="LRR_N_plant-typ"/>
</dbReference>
<evidence type="ECO:0000256" key="7">
    <source>
        <dbReference type="ARBA" id="ARBA00022737"/>
    </source>
</evidence>
<feature type="chain" id="PRO_5001570129" description="Leucine-rich repeat-containing N-terminal plant-type domain-containing protein" evidence="13">
    <location>
        <begin position="26"/>
        <end position="1096"/>
    </location>
</feature>
<dbReference type="Gramene" id="KCW88228">
    <property type="protein sequence ID" value="KCW88228"/>
    <property type="gene ID" value="EUGRSUZ_A00621"/>
</dbReference>
<dbReference type="Pfam" id="PF08263">
    <property type="entry name" value="LRRNT_2"/>
    <property type="match status" value="1"/>
</dbReference>
<dbReference type="OMA" id="APKHDTR"/>
<reference evidence="16" key="1">
    <citation type="submission" date="2013-07" db="EMBL/GenBank/DDBJ databases">
        <title>The genome of Eucalyptus grandis.</title>
        <authorList>
            <person name="Schmutz J."/>
            <person name="Hayes R."/>
            <person name="Myburg A."/>
            <person name="Tuskan G."/>
            <person name="Grattapaglia D."/>
            <person name="Rokhsar D.S."/>
        </authorList>
    </citation>
    <scope>NUCLEOTIDE SEQUENCE</scope>
    <source>
        <tissue evidence="16">Leaf extractions</tissue>
    </source>
</reference>
<evidence type="ECO:0000256" key="10">
    <source>
        <dbReference type="ARBA" id="ARBA00023170"/>
    </source>
</evidence>
<evidence type="ECO:0000313" key="16">
    <source>
        <dbReference type="EMBL" id="KCW88228.1"/>
    </source>
</evidence>
<dbReference type="Pfam" id="PF13855">
    <property type="entry name" value="LRR_8"/>
    <property type="match status" value="3"/>
</dbReference>
<dbReference type="InParanoid" id="A0A059DBU5"/>
<feature type="transmembrane region" description="Helical" evidence="12">
    <location>
        <begin position="1041"/>
        <end position="1059"/>
    </location>
</feature>
<dbReference type="InterPro" id="IPR046956">
    <property type="entry name" value="RLP23-like"/>
</dbReference>
<name>A0A059DBU5_EUCGR</name>
<evidence type="ECO:0000256" key="11">
    <source>
        <dbReference type="ARBA" id="ARBA00023180"/>
    </source>
</evidence>
<dbReference type="InterPro" id="IPR032675">
    <property type="entry name" value="LRR_dom_sf"/>
</dbReference>
<keyword evidence="4" id="KW-0433">Leucine-rich repeat</keyword>
<evidence type="ECO:0000256" key="3">
    <source>
        <dbReference type="ARBA" id="ARBA00022475"/>
    </source>
</evidence>
<dbReference type="Pfam" id="PF00560">
    <property type="entry name" value="LRR_1"/>
    <property type="match status" value="2"/>
</dbReference>
<keyword evidence="7" id="KW-0677">Repeat</keyword>
<evidence type="ECO:0000256" key="12">
    <source>
        <dbReference type="SAM" id="Phobius"/>
    </source>
</evidence>